<dbReference type="PROSITE" id="PS00138">
    <property type="entry name" value="SUBTILASE_SER"/>
    <property type="match status" value="1"/>
</dbReference>
<evidence type="ECO:0000313" key="9">
    <source>
        <dbReference type="EMBL" id="SNS94142.1"/>
    </source>
</evidence>
<evidence type="ECO:0000256" key="2">
    <source>
        <dbReference type="ARBA" id="ARBA00022670"/>
    </source>
</evidence>
<keyword evidence="7" id="KW-0732">Signal</keyword>
<feature type="domain" description="Peptidase S8/S53" evidence="8">
    <location>
        <begin position="239"/>
        <end position="496"/>
    </location>
</feature>
<dbReference type="RefSeq" id="WP_089225639.1">
    <property type="nucleotide sequence ID" value="NZ_FZOF01000011.1"/>
</dbReference>
<evidence type="ECO:0000256" key="4">
    <source>
        <dbReference type="ARBA" id="ARBA00022825"/>
    </source>
</evidence>
<name>A0A239IL79_9ACTN</name>
<evidence type="ECO:0000256" key="3">
    <source>
        <dbReference type="ARBA" id="ARBA00022801"/>
    </source>
</evidence>
<dbReference type="InterPro" id="IPR050131">
    <property type="entry name" value="Peptidase_S8_subtilisin-like"/>
</dbReference>
<organism evidence="9 10">
    <name type="scientific">Actinacidiphila glaucinigra</name>
    <dbReference type="NCBI Taxonomy" id="235986"/>
    <lineage>
        <taxon>Bacteria</taxon>
        <taxon>Bacillati</taxon>
        <taxon>Actinomycetota</taxon>
        <taxon>Actinomycetes</taxon>
        <taxon>Kitasatosporales</taxon>
        <taxon>Streptomycetaceae</taxon>
        <taxon>Actinacidiphila</taxon>
    </lineage>
</organism>
<dbReference type="EMBL" id="FZOF01000011">
    <property type="protein sequence ID" value="SNS94142.1"/>
    <property type="molecule type" value="Genomic_DNA"/>
</dbReference>
<dbReference type="PROSITE" id="PS51892">
    <property type="entry name" value="SUBTILASE"/>
    <property type="match status" value="1"/>
</dbReference>
<protein>
    <submittedName>
        <fullName evidence="9">Serine protease, subtilisin family</fullName>
    </submittedName>
</protein>
<proteinExistence type="inferred from homology"/>
<dbReference type="Gene3D" id="3.50.30.30">
    <property type="match status" value="1"/>
</dbReference>
<dbReference type="Proteomes" id="UP000198280">
    <property type="component" value="Unassembled WGS sequence"/>
</dbReference>
<keyword evidence="3 6" id="KW-0378">Hydrolase</keyword>
<dbReference type="SUPFAM" id="SSF52025">
    <property type="entry name" value="PA domain"/>
    <property type="match status" value="1"/>
</dbReference>
<dbReference type="PROSITE" id="PS00137">
    <property type="entry name" value="SUBTILASE_HIS"/>
    <property type="match status" value="1"/>
</dbReference>
<gene>
    <name evidence="9" type="ORF">SAMN05216252_1116</name>
</gene>
<dbReference type="AlphaFoldDB" id="A0A239IL79"/>
<dbReference type="InterPro" id="IPR000209">
    <property type="entry name" value="Peptidase_S8/S53_dom"/>
</dbReference>
<dbReference type="PRINTS" id="PR00723">
    <property type="entry name" value="SUBTILISIN"/>
</dbReference>
<sequence>MRPHTPARQGLPILAAVTALLTVIPPATAADHAPAAVKGVPIADGGSLGSTPRTVTLITGDRVTVTPGSDGPATVTVAAPNGDRANVRVSSKDGDVYVVPAAAERHLAAGLLDEALFNVTRLVADGYDDSRSRGLPLILGYSSDSLRKNDLASLPEGATGARTLTSIDSTAVTQSHRRAADFWAELTQATSAARGTAAGEPSLSGGVRKVWLDGKVKATLESSVAQIGAPDAWARGNTGKGVDVAVLDTGYDNEHPDLAGVVASSRSFIPYEDVVDRNGHGTHVASTIAGSGAASDGKEKGVAPGAALHVGKVLDNSGSGSDSWVIAGMEWAARETKARVISMSLGGFAPDDGTDPLSQAVNALSAETGALFTIAAGNNGENGASTVASPGSADAALTVGAVDSTDAVASFSSRGPRFRDDAIKPEITAPGVGILAARSQYATFGSGSYASLNGTSMATPHVAGAAALVAARHPQWSGARIKDALVSTAAETPANTADDGGNGRVDAAAASAADLVATGTADAGIHSLGGKPGQTVDRRIEWLNSGDKAVTLTLRVDAPDAPQGLFTVADRQVTVPAGGTAATTLTTVLDRAPAGSRFTGHLTGLADGKPTTRTLLAVSTREEYHHLRLHFQGRDGEPLANVVRVQRHGDGARFEGVTNTRGDIDLVAPNGVYTAWMWGDVRGTHGASSLGQALLVKTGIRIHDADTSVTVDGRELRPTEVVTPQKTTAGAVRADFFRSFTDGSPAIGEASTLAPQHDSLWALPAGRPTDGDLLYTVRARMEQPLLSLSSGSQEFDDLTLEPGAARPADRTHTLPAVFAGDGREQDYAAAGARGKVAVVRYVPLPDGDDDRDSRAVAHDQIAAAEKAGVAVLVIVNGDSGRYWPSGSRSKIVVAGVSRTEGEILIDRIQSGSGSVPMHITGRSTTDYLYDLVRTWRGGIPKALRYAPGKKELARVDVDFRTKNNVYENRFDIQPYQLFQLDTTRLSTSGARRTDWVTAAPDAVWREEAHQSGSQYSDQYSGRVAYPAGRATNVQWFGPIERPRIVEYLDTPRRSGDFVLGQIPGFGDGGRNHAGTGGPGTTAQSVELHRSDKLLGSTDGPYFQFALPSAASRYRLVTTTKRTEGYPYSTSTRTEWGFTSEKPRNGNAPLLPLVQLDYAIRTSTDGTARRDAQLVVEPSHIPGASTARVRTDKVEVSYDDGRTWQRVRLQDLRDGAARVTLDAPRKAAFLSLRVHASDTRGNTVTQTVIRATGLS</sequence>
<dbReference type="PANTHER" id="PTHR43806">
    <property type="entry name" value="PEPTIDASE S8"/>
    <property type="match status" value="1"/>
</dbReference>
<evidence type="ECO:0000256" key="1">
    <source>
        <dbReference type="ARBA" id="ARBA00011073"/>
    </source>
</evidence>
<feature type="active site" description="Charge relay system" evidence="5 6">
    <location>
        <position position="248"/>
    </location>
</feature>
<dbReference type="Pfam" id="PF00082">
    <property type="entry name" value="Peptidase_S8"/>
    <property type="match status" value="1"/>
</dbReference>
<dbReference type="OrthoDB" id="9813435at2"/>
<dbReference type="InterPro" id="IPR015500">
    <property type="entry name" value="Peptidase_S8_subtilisin-rel"/>
</dbReference>
<evidence type="ECO:0000313" key="10">
    <source>
        <dbReference type="Proteomes" id="UP000198280"/>
    </source>
</evidence>
<dbReference type="GO" id="GO:0004252">
    <property type="term" value="F:serine-type endopeptidase activity"/>
    <property type="evidence" value="ECO:0007669"/>
    <property type="project" value="UniProtKB-UniRule"/>
</dbReference>
<evidence type="ECO:0000256" key="7">
    <source>
        <dbReference type="SAM" id="SignalP"/>
    </source>
</evidence>
<dbReference type="InterPro" id="IPR046450">
    <property type="entry name" value="PA_dom_sf"/>
</dbReference>
<feature type="signal peptide" evidence="7">
    <location>
        <begin position="1"/>
        <end position="29"/>
    </location>
</feature>
<dbReference type="InterPro" id="IPR036852">
    <property type="entry name" value="Peptidase_S8/S53_dom_sf"/>
</dbReference>
<dbReference type="InterPro" id="IPR017296">
    <property type="entry name" value="Peptidase_S8A_SAM-P45"/>
</dbReference>
<keyword evidence="4 6" id="KW-0720">Serine protease</keyword>
<keyword evidence="10" id="KW-1185">Reference proteome</keyword>
<dbReference type="SUPFAM" id="SSF52743">
    <property type="entry name" value="Subtilisin-like"/>
    <property type="match status" value="1"/>
</dbReference>
<dbReference type="InterPro" id="IPR023828">
    <property type="entry name" value="Peptidase_S8_Ser-AS"/>
</dbReference>
<feature type="active site" description="Charge relay system" evidence="5 6">
    <location>
        <position position="280"/>
    </location>
</feature>
<keyword evidence="2 6" id="KW-0645">Protease</keyword>
<evidence type="ECO:0000259" key="8">
    <source>
        <dbReference type="Pfam" id="PF00082"/>
    </source>
</evidence>
<evidence type="ECO:0000256" key="6">
    <source>
        <dbReference type="PROSITE-ProRule" id="PRU01240"/>
    </source>
</evidence>
<feature type="chain" id="PRO_5012918484" evidence="7">
    <location>
        <begin position="30"/>
        <end position="1254"/>
    </location>
</feature>
<reference evidence="9 10" key="1">
    <citation type="submission" date="2017-06" db="EMBL/GenBank/DDBJ databases">
        <authorList>
            <person name="Kim H.J."/>
            <person name="Triplett B.A."/>
        </authorList>
    </citation>
    <scope>NUCLEOTIDE SEQUENCE [LARGE SCALE GENOMIC DNA]</scope>
    <source>
        <strain evidence="9 10">CGMCC 4.1858</strain>
    </source>
</reference>
<dbReference type="PANTHER" id="PTHR43806:SF11">
    <property type="entry name" value="CEREVISIN-RELATED"/>
    <property type="match status" value="1"/>
</dbReference>
<feature type="active site" description="Charge relay system" evidence="5 6">
    <location>
        <position position="456"/>
    </location>
</feature>
<accession>A0A239IL79</accession>
<dbReference type="GO" id="GO:0006508">
    <property type="term" value="P:proteolysis"/>
    <property type="evidence" value="ECO:0007669"/>
    <property type="project" value="UniProtKB-KW"/>
</dbReference>
<evidence type="ECO:0000256" key="5">
    <source>
        <dbReference type="PIRSR" id="PIRSR615500-1"/>
    </source>
</evidence>
<comment type="similarity">
    <text evidence="1 6">Belongs to the peptidase S8 family.</text>
</comment>
<dbReference type="InterPro" id="IPR022398">
    <property type="entry name" value="Peptidase_S8_His-AS"/>
</dbReference>
<dbReference type="PIRSF" id="PIRSF037852">
    <property type="entry name" value="Subtilisin_rel_SAV5721"/>
    <property type="match status" value="1"/>
</dbReference>
<dbReference type="Gene3D" id="3.40.50.200">
    <property type="entry name" value="Peptidase S8/S53 domain"/>
    <property type="match status" value="1"/>
</dbReference>